<keyword evidence="2" id="KW-1185">Reference proteome</keyword>
<gene>
    <name evidence="1" type="ORF">METSCH_E05440</name>
</gene>
<dbReference type="AlphaFoldDB" id="A0A4P6XT38"/>
<evidence type="ECO:0000313" key="2">
    <source>
        <dbReference type="Proteomes" id="UP000292447"/>
    </source>
</evidence>
<dbReference type="EMBL" id="CP034460">
    <property type="protein sequence ID" value="QBM90299.1"/>
    <property type="molecule type" value="Genomic_DNA"/>
</dbReference>
<protein>
    <submittedName>
        <fullName evidence="1">Uncharacterized protein</fullName>
    </submittedName>
</protein>
<name>A0A4P6XT38_9ASCO</name>
<proteinExistence type="predicted"/>
<organism evidence="1 2">
    <name type="scientific">Metschnikowia aff. pulcherrima</name>
    <dbReference type="NCBI Taxonomy" id="2163413"/>
    <lineage>
        <taxon>Eukaryota</taxon>
        <taxon>Fungi</taxon>
        <taxon>Dikarya</taxon>
        <taxon>Ascomycota</taxon>
        <taxon>Saccharomycotina</taxon>
        <taxon>Pichiomycetes</taxon>
        <taxon>Metschnikowiaceae</taxon>
        <taxon>Metschnikowia</taxon>
    </lineage>
</organism>
<reference evidence="2" key="1">
    <citation type="submission" date="2019-03" db="EMBL/GenBank/DDBJ databases">
        <title>Snf2 controls pulcherriminic acid biosynthesis and connects pigmentation and antifungal activity of the yeast Metschnikowia pulcherrima.</title>
        <authorList>
            <person name="Gore-Lloyd D."/>
            <person name="Sumann I."/>
            <person name="Brachmann A.O."/>
            <person name="Schneeberger K."/>
            <person name="Ortiz-Merino R.A."/>
            <person name="Moreno-Beltran M."/>
            <person name="Schlaefli M."/>
            <person name="Kirner P."/>
            <person name="Santos Kron A."/>
            <person name="Wolfe K.H."/>
            <person name="Piel J."/>
            <person name="Ahrens C.H."/>
            <person name="Henk D."/>
            <person name="Freimoser F.M."/>
        </authorList>
    </citation>
    <scope>NUCLEOTIDE SEQUENCE [LARGE SCALE GENOMIC DNA]</scope>
    <source>
        <strain evidence="2">APC 1.2</strain>
    </source>
</reference>
<dbReference type="Proteomes" id="UP000292447">
    <property type="component" value="Chromosome V"/>
</dbReference>
<evidence type="ECO:0000313" key="1">
    <source>
        <dbReference type="EMBL" id="QBM90299.1"/>
    </source>
</evidence>
<accession>A0A4P6XT38</accession>
<sequence>MRDFYKYLKHIFIYFALPFSTSSLSTPAEEESIVSGQSPERQGLPKLFTCPDKQGEAINGAEDRLAITFRYMTSFVKLRTFDSESFAKVVPIIDRDIQDVAECVQKKAPTDTLLWSQLEFVKSTRRDYMHAVEYLRYFASNKTSQQLARSVVKLNVFLITLQDSFGAPKKTIIDYDDLISSNIAVLELWGYLFQQLTDLPPGMDVFFGSQYTSARQKLTWLENHGKDHRSWNAATIAKVADRVHFDYKFIVENPLKIPG</sequence>